<dbReference type="PANTHER" id="PTHR12992:SF11">
    <property type="entry name" value="MITOCHONDRIAL COENZYME A DIPHOSPHATASE NUDT8"/>
    <property type="match status" value="1"/>
</dbReference>
<dbReference type="Proteomes" id="UP000646745">
    <property type="component" value="Unassembled WGS sequence"/>
</dbReference>
<dbReference type="InterPro" id="IPR000086">
    <property type="entry name" value="NUDIX_hydrolase_dom"/>
</dbReference>
<comment type="cofactor">
    <cofactor evidence="1">
        <name>Mn(2+)</name>
        <dbReference type="ChEBI" id="CHEBI:29035"/>
    </cofactor>
</comment>
<dbReference type="PROSITE" id="PS51462">
    <property type="entry name" value="NUDIX"/>
    <property type="match status" value="1"/>
</dbReference>
<evidence type="ECO:0000256" key="1">
    <source>
        <dbReference type="ARBA" id="ARBA00001936"/>
    </source>
</evidence>
<evidence type="ECO:0000259" key="8">
    <source>
        <dbReference type="PROSITE" id="PS51462"/>
    </source>
</evidence>
<keyword evidence="3" id="KW-0479">Metal-binding</keyword>
<evidence type="ECO:0000256" key="5">
    <source>
        <dbReference type="ARBA" id="ARBA00022842"/>
    </source>
</evidence>
<evidence type="ECO:0000256" key="4">
    <source>
        <dbReference type="ARBA" id="ARBA00022801"/>
    </source>
</evidence>
<reference evidence="10" key="1">
    <citation type="journal article" date="2019" name="Int. J. Syst. Evol. Microbiol.">
        <title>The Global Catalogue of Microorganisms (GCM) 10K type strain sequencing project: providing services to taxonomists for standard genome sequencing and annotation.</title>
        <authorList>
            <consortium name="The Broad Institute Genomics Platform"/>
            <consortium name="The Broad Institute Genome Sequencing Center for Infectious Disease"/>
            <person name="Wu L."/>
            <person name="Ma J."/>
        </authorList>
    </citation>
    <scope>NUCLEOTIDE SEQUENCE [LARGE SCALE GENOMIC DNA]</scope>
    <source>
        <strain evidence="10">KCTC 32998</strain>
    </source>
</reference>
<keyword evidence="6" id="KW-0464">Manganese</keyword>
<feature type="domain" description="Nudix hydrolase" evidence="8">
    <location>
        <begin position="21"/>
        <end position="152"/>
    </location>
</feature>
<dbReference type="CDD" id="cd03426">
    <property type="entry name" value="NUDIX_CoAse_Nudt7"/>
    <property type="match status" value="1"/>
</dbReference>
<keyword evidence="10" id="KW-1185">Reference proteome</keyword>
<dbReference type="RefSeq" id="WP_189445111.1">
    <property type="nucleotide sequence ID" value="NZ_BMZI01000005.1"/>
</dbReference>
<evidence type="ECO:0000256" key="7">
    <source>
        <dbReference type="SAM" id="MobiDB-lite"/>
    </source>
</evidence>
<accession>A0ABQ3E4C2</accession>
<dbReference type="EMBL" id="BMZI01000005">
    <property type="protein sequence ID" value="GHB25527.1"/>
    <property type="molecule type" value="Genomic_DNA"/>
</dbReference>
<dbReference type="InterPro" id="IPR015797">
    <property type="entry name" value="NUDIX_hydrolase-like_dom_sf"/>
</dbReference>
<evidence type="ECO:0000313" key="9">
    <source>
        <dbReference type="EMBL" id="GHB25527.1"/>
    </source>
</evidence>
<dbReference type="NCBIfam" id="NF007980">
    <property type="entry name" value="PRK10707.1"/>
    <property type="match status" value="1"/>
</dbReference>
<dbReference type="InterPro" id="IPR045121">
    <property type="entry name" value="CoAse"/>
</dbReference>
<feature type="region of interest" description="Disordered" evidence="7">
    <location>
        <begin position="192"/>
        <end position="215"/>
    </location>
</feature>
<dbReference type="SUPFAM" id="SSF55811">
    <property type="entry name" value="Nudix"/>
    <property type="match status" value="1"/>
</dbReference>
<protein>
    <submittedName>
        <fullName evidence="9">Coenzyme A pyrophosphatase</fullName>
    </submittedName>
</protein>
<sequence length="215" mass="24276">MLENLRERLQAHRATRLDESLAQAAVLIPIVDRREPTILLTQRTRHLKQHAGQVAFPGGKREVEDTDLLQTALRESEEEIALQASDVTVLGRLSDVISLHGMRVTPFVGVIAPDLPLHAEPGEIDAIFEVPLDHLLADRRTHTDVIEVDGKPIYVPSYTIEERVLWGLSAMMLVELLAVGFQRPLSLTQAPADGELRYHPQRRRRSRPLTMDRSR</sequence>
<dbReference type="Gene3D" id="3.90.79.10">
    <property type="entry name" value="Nucleoside Triphosphate Pyrophosphohydrolase"/>
    <property type="match status" value="1"/>
</dbReference>
<evidence type="ECO:0000256" key="2">
    <source>
        <dbReference type="ARBA" id="ARBA00001946"/>
    </source>
</evidence>
<organism evidence="9 10">
    <name type="scientific">Salinicola rhizosphaerae</name>
    <dbReference type="NCBI Taxonomy" id="1443141"/>
    <lineage>
        <taxon>Bacteria</taxon>
        <taxon>Pseudomonadati</taxon>
        <taxon>Pseudomonadota</taxon>
        <taxon>Gammaproteobacteria</taxon>
        <taxon>Oceanospirillales</taxon>
        <taxon>Halomonadaceae</taxon>
        <taxon>Salinicola</taxon>
    </lineage>
</organism>
<evidence type="ECO:0000256" key="6">
    <source>
        <dbReference type="ARBA" id="ARBA00023211"/>
    </source>
</evidence>
<comment type="cofactor">
    <cofactor evidence="2">
        <name>Mg(2+)</name>
        <dbReference type="ChEBI" id="CHEBI:18420"/>
    </cofactor>
</comment>
<keyword evidence="5" id="KW-0460">Magnesium</keyword>
<dbReference type="PANTHER" id="PTHR12992">
    <property type="entry name" value="NUDIX HYDROLASE"/>
    <property type="match status" value="1"/>
</dbReference>
<comment type="caution">
    <text evidence="9">The sequence shown here is derived from an EMBL/GenBank/DDBJ whole genome shotgun (WGS) entry which is preliminary data.</text>
</comment>
<evidence type="ECO:0000313" key="10">
    <source>
        <dbReference type="Proteomes" id="UP000646745"/>
    </source>
</evidence>
<gene>
    <name evidence="9" type="ORF">GCM10009038_25780</name>
</gene>
<name>A0ABQ3E4C2_9GAMM</name>
<proteinExistence type="predicted"/>
<dbReference type="Pfam" id="PF00293">
    <property type="entry name" value="NUDIX"/>
    <property type="match status" value="1"/>
</dbReference>
<evidence type="ECO:0000256" key="3">
    <source>
        <dbReference type="ARBA" id="ARBA00022723"/>
    </source>
</evidence>
<keyword evidence="4" id="KW-0378">Hydrolase</keyword>